<organism evidence="1 2">
    <name type="scientific">Phytophthora nicotianae P1976</name>
    <dbReference type="NCBI Taxonomy" id="1317066"/>
    <lineage>
        <taxon>Eukaryota</taxon>
        <taxon>Sar</taxon>
        <taxon>Stramenopiles</taxon>
        <taxon>Oomycota</taxon>
        <taxon>Peronosporomycetes</taxon>
        <taxon>Peronosporales</taxon>
        <taxon>Peronosporaceae</taxon>
        <taxon>Phytophthora</taxon>
    </lineage>
</organism>
<protein>
    <submittedName>
        <fullName evidence="1">Uncharacterized protein</fullName>
    </submittedName>
</protein>
<dbReference type="Proteomes" id="UP000028582">
    <property type="component" value="Unassembled WGS sequence"/>
</dbReference>
<evidence type="ECO:0000313" key="2">
    <source>
        <dbReference type="Proteomes" id="UP000028582"/>
    </source>
</evidence>
<dbReference type="AlphaFoldDB" id="A0A081B456"/>
<gene>
    <name evidence="1" type="ORF">F444_00498</name>
</gene>
<dbReference type="OrthoDB" id="102977at2759"/>
<accession>A0A081B456</accession>
<name>A0A081B456_PHYNI</name>
<sequence length="143" mass="16593">MISLNDLKKNVSSDYKADPHYRFYKGNHMESHLYEGIHRSEFYDKLGNVFESQTSAYKVNIAFGYDLVSKTDDSDTRYFHPNLSNTSVFNTPVAINSRSDVRKVISEIWSMELADKLNFPRSGYTVKAITGFKIFLYHRACIR</sequence>
<evidence type="ECO:0000313" key="1">
    <source>
        <dbReference type="EMBL" id="ETO85917.1"/>
    </source>
</evidence>
<dbReference type="EMBL" id="ANJA01000114">
    <property type="protein sequence ID" value="ETO85917.1"/>
    <property type="molecule type" value="Genomic_DNA"/>
</dbReference>
<proteinExistence type="predicted"/>
<reference evidence="1 2" key="1">
    <citation type="submission" date="2013-11" db="EMBL/GenBank/DDBJ databases">
        <title>The Genome Sequence of Phytophthora parasitica P1976.</title>
        <authorList>
            <consortium name="The Broad Institute Genomics Platform"/>
            <person name="Russ C."/>
            <person name="Tyler B."/>
            <person name="Panabieres F."/>
            <person name="Shan W."/>
            <person name="Tripathy S."/>
            <person name="Grunwald N."/>
            <person name="Machado M."/>
            <person name="Johnson C.S."/>
            <person name="Walker B."/>
            <person name="Young S."/>
            <person name="Zeng Q."/>
            <person name="Gargeya S."/>
            <person name="Fitzgerald M."/>
            <person name="Haas B."/>
            <person name="Abouelleil A."/>
            <person name="Allen A.W."/>
            <person name="Alvarado L."/>
            <person name="Arachchi H.M."/>
            <person name="Berlin A.M."/>
            <person name="Chapman S.B."/>
            <person name="Gainer-Dewar J."/>
            <person name="Goldberg J."/>
            <person name="Griggs A."/>
            <person name="Gujja S."/>
            <person name="Hansen M."/>
            <person name="Howarth C."/>
            <person name="Imamovic A."/>
            <person name="Ireland A."/>
            <person name="Larimer J."/>
            <person name="McCowan C."/>
            <person name="Murphy C."/>
            <person name="Pearson M."/>
            <person name="Poon T.W."/>
            <person name="Priest M."/>
            <person name="Roberts A."/>
            <person name="Saif S."/>
            <person name="Shea T."/>
            <person name="Sisk P."/>
            <person name="Sykes S."/>
            <person name="Wortman J."/>
            <person name="Nusbaum C."/>
            <person name="Birren B."/>
        </authorList>
    </citation>
    <scope>NUCLEOTIDE SEQUENCE [LARGE SCALE GENOMIC DNA]</scope>
    <source>
        <strain evidence="1 2">P1976</strain>
    </source>
</reference>
<comment type="caution">
    <text evidence="1">The sequence shown here is derived from an EMBL/GenBank/DDBJ whole genome shotgun (WGS) entry which is preliminary data.</text>
</comment>